<organism evidence="2 3">
    <name type="scientific">Paenibacillus eucommiae</name>
    <dbReference type="NCBI Taxonomy" id="1355755"/>
    <lineage>
        <taxon>Bacteria</taxon>
        <taxon>Bacillati</taxon>
        <taxon>Bacillota</taxon>
        <taxon>Bacilli</taxon>
        <taxon>Bacillales</taxon>
        <taxon>Paenibacillaceae</taxon>
        <taxon>Paenibacillus</taxon>
    </lineage>
</organism>
<proteinExistence type="predicted"/>
<dbReference type="EMBL" id="JAGGLB010000002">
    <property type="protein sequence ID" value="MBP1989152.1"/>
    <property type="molecule type" value="Genomic_DNA"/>
</dbReference>
<dbReference type="Gene3D" id="3.40.630.30">
    <property type="match status" value="1"/>
</dbReference>
<dbReference type="InterPro" id="IPR016181">
    <property type="entry name" value="Acyl_CoA_acyltransferase"/>
</dbReference>
<sequence>MEVSLCKADLKDAVTIHEMKVKAFMPILEKYQDFETSPANETVERIIIQINQSFTDYFIIHHLEVAVGGIRVVKKDNQIYSISPIFILPEHQGKGIAQKVFTMVEQIYDNAKSWKLGTILQEKGNCYLYEKIGYKKTGATKVINDKMTMVFYEKHL</sequence>
<protein>
    <submittedName>
        <fullName evidence="2">GNAT superfamily N-acetyltransferase</fullName>
    </submittedName>
</protein>
<comment type="caution">
    <text evidence="2">The sequence shown here is derived from an EMBL/GenBank/DDBJ whole genome shotgun (WGS) entry which is preliminary data.</text>
</comment>
<dbReference type="CDD" id="cd04301">
    <property type="entry name" value="NAT_SF"/>
    <property type="match status" value="1"/>
</dbReference>
<reference evidence="2 3" key="1">
    <citation type="submission" date="2021-03" db="EMBL/GenBank/DDBJ databases">
        <title>Genomic Encyclopedia of Type Strains, Phase IV (KMG-IV): sequencing the most valuable type-strain genomes for metagenomic binning, comparative biology and taxonomic classification.</title>
        <authorList>
            <person name="Goeker M."/>
        </authorList>
    </citation>
    <scope>NUCLEOTIDE SEQUENCE [LARGE SCALE GENOMIC DNA]</scope>
    <source>
        <strain evidence="2 3">DSM 26048</strain>
    </source>
</reference>
<evidence type="ECO:0000313" key="3">
    <source>
        <dbReference type="Proteomes" id="UP001519287"/>
    </source>
</evidence>
<name>A0ABS4INL2_9BACL</name>
<dbReference type="PROSITE" id="PS51186">
    <property type="entry name" value="GNAT"/>
    <property type="match status" value="1"/>
</dbReference>
<keyword evidence="3" id="KW-1185">Reference proteome</keyword>
<evidence type="ECO:0000313" key="2">
    <source>
        <dbReference type="EMBL" id="MBP1989152.1"/>
    </source>
</evidence>
<dbReference type="Pfam" id="PF13673">
    <property type="entry name" value="Acetyltransf_10"/>
    <property type="match status" value="1"/>
</dbReference>
<dbReference type="Proteomes" id="UP001519287">
    <property type="component" value="Unassembled WGS sequence"/>
</dbReference>
<dbReference type="SUPFAM" id="SSF55729">
    <property type="entry name" value="Acyl-CoA N-acyltransferases (Nat)"/>
    <property type="match status" value="1"/>
</dbReference>
<feature type="domain" description="N-acetyltransferase" evidence="1">
    <location>
        <begin position="14"/>
        <end position="156"/>
    </location>
</feature>
<dbReference type="InterPro" id="IPR000182">
    <property type="entry name" value="GNAT_dom"/>
</dbReference>
<evidence type="ECO:0000259" key="1">
    <source>
        <dbReference type="PROSITE" id="PS51186"/>
    </source>
</evidence>
<accession>A0ABS4INL2</accession>
<dbReference type="RefSeq" id="WP_209969986.1">
    <property type="nucleotide sequence ID" value="NZ_JAGGLB010000002.1"/>
</dbReference>
<gene>
    <name evidence="2" type="ORF">J2Z66_000747</name>
</gene>